<feature type="transmembrane region" description="Helical" evidence="1">
    <location>
        <begin position="41"/>
        <end position="61"/>
    </location>
</feature>
<accession>A0ABT1H978</accession>
<dbReference type="EMBL" id="JAMTCG010000007">
    <property type="protein sequence ID" value="MCP2162472.1"/>
    <property type="molecule type" value="Genomic_DNA"/>
</dbReference>
<protein>
    <submittedName>
        <fullName evidence="2">Uncharacterized protein</fullName>
    </submittedName>
</protein>
<name>A0ABT1H978_9NOCA</name>
<keyword evidence="1" id="KW-0472">Membrane</keyword>
<comment type="caution">
    <text evidence="2">The sequence shown here is derived from an EMBL/GenBank/DDBJ whole genome shotgun (WGS) entry which is preliminary data.</text>
</comment>
<keyword evidence="1" id="KW-1133">Transmembrane helix</keyword>
<dbReference type="Proteomes" id="UP001205740">
    <property type="component" value="Unassembled WGS sequence"/>
</dbReference>
<reference evidence="2 3" key="1">
    <citation type="submission" date="2022-06" db="EMBL/GenBank/DDBJ databases">
        <title>Genomic Encyclopedia of Archaeal and Bacterial Type Strains, Phase II (KMG-II): from individual species to whole genera.</title>
        <authorList>
            <person name="Goeker M."/>
        </authorList>
    </citation>
    <scope>NUCLEOTIDE SEQUENCE [LARGE SCALE GENOMIC DNA]</scope>
    <source>
        <strain evidence="2 3">DSM 45037</strain>
    </source>
</reference>
<organism evidence="2 3">
    <name type="scientific">Williamsia serinedens</name>
    <dbReference type="NCBI Taxonomy" id="391736"/>
    <lineage>
        <taxon>Bacteria</taxon>
        <taxon>Bacillati</taxon>
        <taxon>Actinomycetota</taxon>
        <taxon>Actinomycetes</taxon>
        <taxon>Mycobacteriales</taxon>
        <taxon>Nocardiaceae</taxon>
        <taxon>Williamsia</taxon>
    </lineage>
</organism>
<sequence length="84" mass="8315">MSGDAGFSVARLAVIVMGAGVVGLAIVAAVTVAVAQASAGAALVVALVGILAVIGVMGFVARRSVDRAIREQEDGESRREGHIG</sequence>
<gene>
    <name evidence="2" type="ORF">LX12_003680</name>
</gene>
<evidence type="ECO:0000313" key="3">
    <source>
        <dbReference type="Proteomes" id="UP001205740"/>
    </source>
</evidence>
<feature type="transmembrane region" description="Helical" evidence="1">
    <location>
        <begin position="12"/>
        <end position="35"/>
    </location>
</feature>
<proteinExistence type="predicted"/>
<keyword evidence="1" id="KW-0812">Transmembrane</keyword>
<evidence type="ECO:0000313" key="2">
    <source>
        <dbReference type="EMBL" id="MCP2162472.1"/>
    </source>
</evidence>
<dbReference type="RefSeq" id="WP_253656047.1">
    <property type="nucleotide sequence ID" value="NZ_BAAAOE010000002.1"/>
</dbReference>
<evidence type="ECO:0000256" key="1">
    <source>
        <dbReference type="SAM" id="Phobius"/>
    </source>
</evidence>
<keyword evidence="3" id="KW-1185">Reference proteome</keyword>